<name>A0A327M023_9PROT</name>
<evidence type="ECO:0000259" key="1">
    <source>
        <dbReference type="PROSITE" id="PS50943"/>
    </source>
</evidence>
<dbReference type="InterPro" id="IPR001387">
    <property type="entry name" value="Cro/C1-type_HTH"/>
</dbReference>
<dbReference type="Proteomes" id="UP000249065">
    <property type="component" value="Unassembled WGS sequence"/>
</dbReference>
<feature type="domain" description="HTH cro/C1-type" evidence="1">
    <location>
        <begin position="8"/>
        <end position="60"/>
    </location>
</feature>
<dbReference type="Pfam" id="PF01381">
    <property type="entry name" value="HTH_3"/>
    <property type="match status" value="1"/>
</dbReference>
<dbReference type="InterPro" id="IPR010982">
    <property type="entry name" value="Lambda_DNA-bd_dom_sf"/>
</dbReference>
<dbReference type="SUPFAM" id="SSF47413">
    <property type="entry name" value="lambda repressor-like DNA-binding domains"/>
    <property type="match status" value="1"/>
</dbReference>
<organism evidence="2 3">
    <name type="scientific">Roseicella frigidaeris</name>
    <dbReference type="NCBI Taxonomy" id="2230885"/>
    <lineage>
        <taxon>Bacteria</taxon>
        <taxon>Pseudomonadati</taxon>
        <taxon>Pseudomonadota</taxon>
        <taxon>Alphaproteobacteria</taxon>
        <taxon>Acetobacterales</taxon>
        <taxon>Roseomonadaceae</taxon>
        <taxon>Roseicella</taxon>
    </lineage>
</organism>
<dbReference type="AlphaFoldDB" id="A0A327M023"/>
<protein>
    <submittedName>
        <fullName evidence="2">Transcriptional regulator</fullName>
    </submittedName>
</protein>
<keyword evidence="3" id="KW-1185">Reference proteome</keyword>
<gene>
    <name evidence="2" type="ORF">DOO78_23440</name>
</gene>
<dbReference type="EMBL" id="QLIX01000030">
    <property type="protein sequence ID" value="RAI55906.1"/>
    <property type="molecule type" value="Genomic_DNA"/>
</dbReference>
<comment type="caution">
    <text evidence="2">The sequence shown here is derived from an EMBL/GenBank/DDBJ whole genome shotgun (WGS) entry which is preliminary data.</text>
</comment>
<dbReference type="RefSeq" id="WP_111472318.1">
    <property type="nucleotide sequence ID" value="NZ_QLIX01000030.1"/>
</dbReference>
<dbReference type="Gene3D" id="1.10.260.40">
    <property type="entry name" value="lambda repressor-like DNA-binding domains"/>
    <property type="match status" value="1"/>
</dbReference>
<dbReference type="GO" id="GO:0003677">
    <property type="term" value="F:DNA binding"/>
    <property type="evidence" value="ECO:0007669"/>
    <property type="project" value="InterPro"/>
</dbReference>
<evidence type="ECO:0000313" key="3">
    <source>
        <dbReference type="Proteomes" id="UP000249065"/>
    </source>
</evidence>
<dbReference type="PROSITE" id="PS50943">
    <property type="entry name" value="HTH_CROC1"/>
    <property type="match status" value="1"/>
</dbReference>
<proteinExistence type="predicted"/>
<dbReference type="CDD" id="cd00093">
    <property type="entry name" value="HTH_XRE"/>
    <property type="match status" value="1"/>
</dbReference>
<dbReference type="OrthoDB" id="3782725at2"/>
<evidence type="ECO:0000313" key="2">
    <source>
        <dbReference type="EMBL" id="RAI55906.1"/>
    </source>
</evidence>
<accession>A0A327M023</accession>
<sequence length="83" mass="8983">MIDPVQCRMARGALGWSLQDLADRAAVGVATVARFETEASRPTRTTLLRLRRTFEEAGLIFIEQNGGGPGVRLRSSQRPGGEG</sequence>
<reference evidence="3" key="1">
    <citation type="submission" date="2018-06" db="EMBL/GenBank/DDBJ databases">
        <authorList>
            <person name="Khan S.A."/>
        </authorList>
    </citation>
    <scope>NUCLEOTIDE SEQUENCE [LARGE SCALE GENOMIC DNA]</scope>
    <source>
        <strain evidence="3">DB-1506</strain>
    </source>
</reference>